<gene>
    <name evidence="2" type="ORF">C7I84_20375</name>
</gene>
<keyword evidence="3" id="KW-1185">Reference proteome</keyword>
<name>A0A2P7S247_9HYPH</name>
<dbReference type="Pfam" id="PF24733">
    <property type="entry name" value="DUF7684"/>
    <property type="match status" value="1"/>
</dbReference>
<organism evidence="2 3">
    <name type="scientific">Kumtagia ephedrae</name>
    <dbReference type="NCBI Taxonomy" id="2116701"/>
    <lineage>
        <taxon>Bacteria</taxon>
        <taxon>Pseudomonadati</taxon>
        <taxon>Pseudomonadota</taxon>
        <taxon>Alphaproteobacteria</taxon>
        <taxon>Hyphomicrobiales</taxon>
        <taxon>Phyllobacteriaceae</taxon>
        <taxon>Kumtagia</taxon>
    </lineage>
</organism>
<evidence type="ECO:0000313" key="3">
    <source>
        <dbReference type="Proteomes" id="UP000241229"/>
    </source>
</evidence>
<evidence type="ECO:0000313" key="2">
    <source>
        <dbReference type="EMBL" id="PSJ56529.1"/>
    </source>
</evidence>
<dbReference type="RefSeq" id="WP_106774058.1">
    <property type="nucleotide sequence ID" value="NZ_PXYK01000021.1"/>
</dbReference>
<dbReference type="AlphaFoldDB" id="A0A2P7S247"/>
<feature type="domain" description="DUF7684" evidence="1">
    <location>
        <begin position="15"/>
        <end position="127"/>
    </location>
</feature>
<proteinExistence type="predicted"/>
<evidence type="ECO:0000259" key="1">
    <source>
        <dbReference type="Pfam" id="PF24733"/>
    </source>
</evidence>
<accession>A0A2P7S247</accession>
<dbReference type="EMBL" id="PXYK01000021">
    <property type="protein sequence ID" value="PSJ56529.1"/>
    <property type="molecule type" value="Genomic_DNA"/>
</dbReference>
<dbReference type="InterPro" id="IPR056101">
    <property type="entry name" value="DUF7684"/>
</dbReference>
<protein>
    <recommendedName>
        <fullName evidence="1">DUF7684 domain-containing protein</fullName>
    </recommendedName>
</protein>
<comment type="caution">
    <text evidence="2">The sequence shown here is derived from an EMBL/GenBank/DDBJ whole genome shotgun (WGS) entry which is preliminary data.</text>
</comment>
<dbReference type="OrthoDB" id="7471151at2"/>
<dbReference type="Proteomes" id="UP000241229">
    <property type="component" value="Unassembled WGS sequence"/>
</dbReference>
<sequence>MKATVLRTQLRFLDLAGGDQELGLFSGDIACLIVSRSTDEFPAMHSLIRRLLVSGCKYFLSWGEIANWVEDEVDAFVESDQRYLDVLTTSHQEEPADDVASFFVHATFPTSLEKTLYVIHCGDFPAMAQLKRELLALTRSSPAA</sequence>
<reference evidence="2 3" key="1">
    <citation type="submission" date="2018-03" db="EMBL/GenBank/DDBJ databases">
        <title>The draft genome of Mesorhizobium sp. 6GN-30.</title>
        <authorList>
            <person name="Liu L."/>
            <person name="Li L."/>
            <person name="Wang T."/>
            <person name="Zhang X."/>
            <person name="Liang L."/>
        </authorList>
    </citation>
    <scope>NUCLEOTIDE SEQUENCE [LARGE SCALE GENOMIC DNA]</scope>
    <source>
        <strain evidence="2 3">6GN30</strain>
    </source>
</reference>